<feature type="domain" description="Major facilitator superfamily (MFS) profile" evidence="7">
    <location>
        <begin position="16"/>
        <end position="445"/>
    </location>
</feature>
<evidence type="ECO:0000256" key="1">
    <source>
        <dbReference type="ARBA" id="ARBA00004651"/>
    </source>
</evidence>
<feature type="transmembrane region" description="Helical" evidence="6">
    <location>
        <begin position="261"/>
        <end position="279"/>
    </location>
</feature>
<name>A0ABS3DXV7_9BACI</name>
<protein>
    <submittedName>
        <fullName evidence="8">MFS transporter</fullName>
    </submittedName>
</protein>
<keyword evidence="9" id="KW-1185">Reference proteome</keyword>
<feature type="transmembrane region" description="Helical" evidence="6">
    <location>
        <begin position="324"/>
        <end position="342"/>
    </location>
</feature>
<dbReference type="Proteomes" id="UP000663970">
    <property type="component" value="Unassembled WGS sequence"/>
</dbReference>
<proteinExistence type="predicted"/>
<evidence type="ECO:0000256" key="3">
    <source>
        <dbReference type="ARBA" id="ARBA00022692"/>
    </source>
</evidence>
<feature type="transmembrane region" description="Helical" evidence="6">
    <location>
        <begin position="82"/>
        <end position="105"/>
    </location>
</feature>
<evidence type="ECO:0000313" key="9">
    <source>
        <dbReference type="Proteomes" id="UP000663970"/>
    </source>
</evidence>
<evidence type="ECO:0000256" key="2">
    <source>
        <dbReference type="ARBA" id="ARBA00022448"/>
    </source>
</evidence>
<dbReference type="Pfam" id="PF07690">
    <property type="entry name" value="MFS_1"/>
    <property type="match status" value="1"/>
</dbReference>
<dbReference type="PANTHER" id="PTHR42718">
    <property type="entry name" value="MAJOR FACILITATOR SUPERFAMILY MULTIDRUG TRANSPORTER MFSC"/>
    <property type="match status" value="1"/>
</dbReference>
<feature type="transmembrane region" description="Helical" evidence="6">
    <location>
        <begin position="168"/>
        <end position="186"/>
    </location>
</feature>
<feature type="transmembrane region" description="Helical" evidence="6">
    <location>
        <begin position="291"/>
        <end position="312"/>
    </location>
</feature>
<evidence type="ECO:0000256" key="6">
    <source>
        <dbReference type="SAM" id="Phobius"/>
    </source>
</evidence>
<organism evidence="8 9">
    <name type="scientific">Halobacillus kuroshimensis</name>
    <dbReference type="NCBI Taxonomy" id="302481"/>
    <lineage>
        <taxon>Bacteria</taxon>
        <taxon>Bacillati</taxon>
        <taxon>Bacillota</taxon>
        <taxon>Bacilli</taxon>
        <taxon>Bacillales</taxon>
        <taxon>Bacillaceae</taxon>
        <taxon>Halobacillus</taxon>
    </lineage>
</organism>
<dbReference type="EMBL" id="JAEKJY010000004">
    <property type="protein sequence ID" value="MBN8236190.1"/>
    <property type="molecule type" value="Genomic_DNA"/>
</dbReference>
<dbReference type="PRINTS" id="PR01036">
    <property type="entry name" value="TCRTETB"/>
</dbReference>
<keyword evidence="4 6" id="KW-1133">Transmembrane helix</keyword>
<dbReference type="CDD" id="cd17321">
    <property type="entry name" value="MFS_MMR_MDR_like"/>
    <property type="match status" value="1"/>
</dbReference>
<dbReference type="Gene3D" id="1.20.1720.10">
    <property type="entry name" value="Multidrug resistance protein D"/>
    <property type="match status" value="1"/>
</dbReference>
<feature type="transmembrane region" description="Helical" evidence="6">
    <location>
        <begin position="224"/>
        <end position="240"/>
    </location>
</feature>
<dbReference type="InterPro" id="IPR011701">
    <property type="entry name" value="MFS"/>
</dbReference>
<feature type="transmembrane region" description="Helical" evidence="6">
    <location>
        <begin position="52"/>
        <end position="70"/>
    </location>
</feature>
<feature type="transmembrane region" description="Helical" evidence="6">
    <location>
        <begin position="140"/>
        <end position="162"/>
    </location>
</feature>
<feature type="transmembrane region" description="Helical" evidence="6">
    <location>
        <begin position="198"/>
        <end position="218"/>
    </location>
</feature>
<dbReference type="PROSITE" id="PS50850">
    <property type="entry name" value="MFS"/>
    <property type="match status" value="1"/>
</dbReference>
<gene>
    <name evidence="8" type="ORF">JF544_13070</name>
</gene>
<evidence type="ECO:0000256" key="5">
    <source>
        <dbReference type="ARBA" id="ARBA00023136"/>
    </source>
</evidence>
<dbReference type="InterPro" id="IPR020846">
    <property type="entry name" value="MFS_dom"/>
</dbReference>
<dbReference type="SUPFAM" id="SSF103473">
    <property type="entry name" value="MFS general substrate transporter"/>
    <property type="match status" value="1"/>
</dbReference>
<keyword evidence="3 6" id="KW-0812">Transmembrane</keyword>
<evidence type="ECO:0000313" key="8">
    <source>
        <dbReference type="EMBL" id="MBN8236190.1"/>
    </source>
</evidence>
<sequence length="454" mass="49675">MRLSPSPEPSMKYFKTVFILSAAVLIVVMNTTMFNIALPSILREFSLEPSEGAWIVSGYSIVLAVFTITYTRLTDYIPIRHLLTIGITIFSLSSILGFFADSYLWLLTARLLQASGAAAIPGLSMVFAGRYIPPARRGSAYALIASSSSLGFGLGPVAGGFITDYVDWNFLFVVTVMVLFIVPLLYKVMPAETTKRGSFDVWGAVLSGGTATFFLLYFSTFTPWYLAGGILAALLLWRRINHTDVPFIQPEILKNAQYRKILYMSFLGFTLHFAVLFLMPIMLEQVYGKGAAAIGLIIFPGAMLSAVAAVYIGRLIDSYGNIRILLLSQVLLIIAGVIFYTFSGVSAYFIMIGYMFTSFGFSSLSSSSTNEVSNILPNEQIGAGIGLKQQIQFIGSASGSVFAGILLDFRKQPYTVSDFSLPFGILIVLMALSILTLALYTRKTEVPNVQKTDI</sequence>
<reference evidence="8 9" key="1">
    <citation type="submission" date="2020-12" db="EMBL/GenBank/DDBJ databases">
        <title>Oil enriched cultivation method for isolating marine PHA-producing bacteria.</title>
        <authorList>
            <person name="Zheng W."/>
            <person name="Yu S."/>
            <person name="Huang Y."/>
        </authorList>
    </citation>
    <scope>NUCLEOTIDE SEQUENCE [LARGE SCALE GENOMIC DNA]</scope>
    <source>
        <strain evidence="8 9">SY-2-6</strain>
    </source>
</reference>
<dbReference type="Gene3D" id="1.20.1250.20">
    <property type="entry name" value="MFS general substrate transporter like domains"/>
    <property type="match status" value="1"/>
</dbReference>
<evidence type="ECO:0000256" key="4">
    <source>
        <dbReference type="ARBA" id="ARBA00022989"/>
    </source>
</evidence>
<feature type="transmembrane region" description="Helical" evidence="6">
    <location>
        <begin position="111"/>
        <end position="128"/>
    </location>
</feature>
<accession>A0ABS3DXV7</accession>
<keyword evidence="5 6" id="KW-0472">Membrane</keyword>
<evidence type="ECO:0000259" key="7">
    <source>
        <dbReference type="PROSITE" id="PS50850"/>
    </source>
</evidence>
<comment type="subcellular location">
    <subcellularLocation>
        <location evidence="1">Cell membrane</location>
        <topology evidence="1">Multi-pass membrane protein</topology>
    </subcellularLocation>
</comment>
<keyword evidence="2" id="KW-0813">Transport</keyword>
<feature type="transmembrane region" description="Helical" evidence="6">
    <location>
        <begin position="419"/>
        <end position="441"/>
    </location>
</feature>
<dbReference type="InterPro" id="IPR036259">
    <property type="entry name" value="MFS_trans_sf"/>
</dbReference>
<dbReference type="PANTHER" id="PTHR42718:SF9">
    <property type="entry name" value="MAJOR FACILITATOR SUPERFAMILY MULTIDRUG TRANSPORTER MFSC"/>
    <property type="match status" value="1"/>
</dbReference>
<feature type="transmembrane region" description="Helical" evidence="6">
    <location>
        <begin position="12"/>
        <end position="32"/>
    </location>
</feature>
<comment type="caution">
    <text evidence="8">The sequence shown here is derived from an EMBL/GenBank/DDBJ whole genome shotgun (WGS) entry which is preliminary data.</text>
</comment>